<reference evidence="1" key="1">
    <citation type="submission" date="2018-06" db="EMBL/GenBank/DDBJ databases">
        <authorList>
            <person name="Zhirakovskaya E."/>
        </authorList>
    </citation>
    <scope>NUCLEOTIDE SEQUENCE</scope>
</reference>
<proteinExistence type="predicted"/>
<accession>A0A3B0U3V6</accession>
<sequence length="31" mass="3629">MRDFLDDIQANMDAGIGRAQQHARKELPKRF</sequence>
<evidence type="ECO:0000313" key="1">
    <source>
        <dbReference type="EMBL" id="VAW23063.1"/>
    </source>
</evidence>
<organism evidence="1">
    <name type="scientific">hydrothermal vent metagenome</name>
    <dbReference type="NCBI Taxonomy" id="652676"/>
    <lineage>
        <taxon>unclassified sequences</taxon>
        <taxon>metagenomes</taxon>
        <taxon>ecological metagenomes</taxon>
    </lineage>
</organism>
<name>A0A3B0U3V6_9ZZZZ</name>
<dbReference type="AlphaFoldDB" id="A0A3B0U3V6"/>
<dbReference type="EMBL" id="UOEQ01000444">
    <property type="protein sequence ID" value="VAW23063.1"/>
    <property type="molecule type" value="Genomic_DNA"/>
</dbReference>
<gene>
    <name evidence="1" type="ORF">MNBD_ALPHA11-1307</name>
</gene>
<protein>
    <submittedName>
        <fullName evidence="1">Uncharacterized protein</fullName>
    </submittedName>
</protein>
<feature type="non-terminal residue" evidence="1">
    <location>
        <position position="31"/>
    </location>
</feature>